<dbReference type="AlphaFoldDB" id="S3L6E1"/>
<sequence>MTCVVLLAEGFEETEAIVPADILRRAGVDVRLAGVSNGSLLIPGAHGIKVMADVSCAELAGEVKNGTLPDAVFCPGGMPGSTNLAQNADVAFVLKEAQRHKRIIAAICAAPAVVLAPLGLLDGKTFTCYPGMENLTKYAPAAKPEGFAAEKVVRSGTLVTSRGPATASDLGFALAAMLTDEKTAAEVQKGMLFA</sequence>
<dbReference type="EMBL" id="ATFF01000002">
    <property type="protein sequence ID" value="EPF32384.1"/>
    <property type="molecule type" value="Genomic_DNA"/>
</dbReference>
<dbReference type="PATRIC" id="fig|1125699.3.peg.384"/>
<dbReference type="STRING" id="1125699.HMPREF9194_00382"/>
<dbReference type="NCBIfam" id="TIGR01383">
    <property type="entry name" value="not_thiJ"/>
    <property type="match status" value="1"/>
</dbReference>
<proteinExistence type="predicted"/>
<dbReference type="RefSeq" id="WP_016524681.1">
    <property type="nucleotide sequence ID" value="NZ_KE332518.1"/>
</dbReference>
<dbReference type="Proteomes" id="UP000014541">
    <property type="component" value="Unassembled WGS sequence"/>
</dbReference>
<feature type="domain" description="DJ-1/PfpI" evidence="1">
    <location>
        <begin position="3"/>
        <end position="175"/>
    </location>
</feature>
<evidence type="ECO:0000313" key="2">
    <source>
        <dbReference type="EMBL" id="EPF32384.1"/>
    </source>
</evidence>
<reference evidence="2 3" key="1">
    <citation type="submission" date="2013-04" db="EMBL/GenBank/DDBJ databases">
        <title>The Genome Sequence of Treponema maltophilum ATCC 51939.</title>
        <authorList>
            <consortium name="The Broad Institute Genomics Platform"/>
            <person name="Earl A."/>
            <person name="Ward D."/>
            <person name="Feldgarden M."/>
            <person name="Gevers D."/>
            <person name="Leonetti C."/>
            <person name="Blanton J.M."/>
            <person name="Dewhirst F.E."/>
            <person name="Izard J."/>
            <person name="Walker B."/>
            <person name="Young S."/>
            <person name="Zeng Q."/>
            <person name="Gargeya S."/>
            <person name="Fitzgerald M."/>
            <person name="Haas B."/>
            <person name="Abouelleil A."/>
            <person name="Allen A.W."/>
            <person name="Alvarado L."/>
            <person name="Arachchi H.M."/>
            <person name="Berlin A.M."/>
            <person name="Chapman S.B."/>
            <person name="Gainer-Dewar J."/>
            <person name="Goldberg J."/>
            <person name="Griggs A."/>
            <person name="Gujja S."/>
            <person name="Hansen M."/>
            <person name="Howarth C."/>
            <person name="Imamovic A."/>
            <person name="Ireland A."/>
            <person name="Larimer J."/>
            <person name="McCowan C."/>
            <person name="Murphy C."/>
            <person name="Pearson M."/>
            <person name="Poon T.W."/>
            <person name="Priest M."/>
            <person name="Roberts A."/>
            <person name="Saif S."/>
            <person name="Shea T."/>
            <person name="Sisk P."/>
            <person name="Sykes S."/>
            <person name="Wortman J."/>
            <person name="Nusbaum C."/>
            <person name="Birren B."/>
        </authorList>
    </citation>
    <scope>NUCLEOTIDE SEQUENCE [LARGE SCALE GENOMIC DNA]</scope>
    <source>
        <strain evidence="2 3">ATCC 51939</strain>
    </source>
</reference>
<name>S3L6E1_TREMA</name>
<dbReference type="InterPro" id="IPR006287">
    <property type="entry name" value="DJ-1"/>
</dbReference>
<accession>S3L6E1</accession>
<gene>
    <name evidence="2" type="ORF">HMPREF9194_00382</name>
</gene>
<comment type="caution">
    <text evidence="2">The sequence shown here is derived from an EMBL/GenBank/DDBJ whole genome shotgun (WGS) entry which is preliminary data.</text>
</comment>
<dbReference type="GO" id="GO:1903189">
    <property type="term" value="P:glyoxal metabolic process"/>
    <property type="evidence" value="ECO:0007669"/>
    <property type="project" value="TreeGrafter"/>
</dbReference>
<dbReference type="InterPro" id="IPR050325">
    <property type="entry name" value="Prot/Nucl_acid_deglycase"/>
</dbReference>
<dbReference type="SUPFAM" id="SSF52317">
    <property type="entry name" value="Class I glutamine amidotransferase-like"/>
    <property type="match status" value="1"/>
</dbReference>
<dbReference type="InterPro" id="IPR029062">
    <property type="entry name" value="Class_I_gatase-like"/>
</dbReference>
<keyword evidence="3" id="KW-1185">Reference proteome</keyword>
<dbReference type="eggNOG" id="COG0693">
    <property type="taxonomic scope" value="Bacteria"/>
</dbReference>
<dbReference type="OrthoDB" id="9800516at2"/>
<dbReference type="Gene3D" id="3.40.50.880">
    <property type="match status" value="1"/>
</dbReference>
<evidence type="ECO:0000259" key="1">
    <source>
        <dbReference type="Pfam" id="PF01965"/>
    </source>
</evidence>
<organism evidence="2 3">
    <name type="scientific">Treponema maltophilum ATCC 51939</name>
    <dbReference type="NCBI Taxonomy" id="1125699"/>
    <lineage>
        <taxon>Bacteria</taxon>
        <taxon>Pseudomonadati</taxon>
        <taxon>Spirochaetota</taxon>
        <taxon>Spirochaetia</taxon>
        <taxon>Spirochaetales</taxon>
        <taxon>Treponemataceae</taxon>
        <taxon>Treponema</taxon>
    </lineage>
</organism>
<dbReference type="Pfam" id="PF01965">
    <property type="entry name" value="DJ-1_PfpI"/>
    <property type="match status" value="1"/>
</dbReference>
<dbReference type="PANTHER" id="PTHR48094:SF12">
    <property type="entry name" value="PARKINSON DISEASE PROTEIN 7 HOMOLOG"/>
    <property type="match status" value="1"/>
</dbReference>
<dbReference type="PANTHER" id="PTHR48094">
    <property type="entry name" value="PROTEIN/NUCLEIC ACID DEGLYCASE DJ-1-RELATED"/>
    <property type="match status" value="1"/>
</dbReference>
<dbReference type="HOGENOM" id="CLU_000445_44_2_12"/>
<evidence type="ECO:0000313" key="3">
    <source>
        <dbReference type="Proteomes" id="UP000014541"/>
    </source>
</evidence>
<dbReference type="CDD" id="cd03135">
    <property type="entry name" value="GATase1_DJ-1"/>
    <property type="match status" value="1"/>
</dbReference>
<dbReference type="InterPro" id="IPR002818">
    <property type="entry name" value="DJ-1/PfpI"/>
</dbReference>
<protein>
    <submittedName>
        <fullName evidence="2">DJ-1 family protein</fullName>
    </submittedName>
</protein>
<dbReference type="GO" id="GO:0005737">
    <property type="term" value="C:cytoplasm"/>
    <property type="evidence" value="ECO:0007669"/>
    <property type="project" value="TreeGrafter"/>
</dbReference>